<dbReference type="EMBL" id="ABEU02000012">
    <property type="protein sequence ID" value="PNR43641.1"/>
    <property type="molecule type" value="Genomic_DNA"/>
</dbReference>
<name>A0A2K1JQ45_PHYPA</name>
<proteinExistence type="predicted"/>
<evidence type="ECO:0000313" key="1">
    <source>
        <dbReference type="EMBL" id="PNR43641.1"/>
    </source>
</evidence>
<evidence type="ECO:0000313" key="3">
    <source>
        <dbReference type="Proteomes" id="UP000006727"/>
    </source>
</evidence>
<dbReference type="InParanoid" id="A0A2K1JQ45"/>
<evidence type="ECO:0000313" key="2">
    <source>
        <dbReference type="EnsemblPlants" id="PAC:32972184.CDS.1"/>
    </source>
</evidence>
<reference evidence="2" key="3">
    <citation type="submission" date="2020-12" db="UniProtKB">
        <authorList>
            <consortium name="EnsemblPlants"/>
        </authorList>
    </citation>
    <scope>IDENTIFICATION</scope>
</reference>
<dbReference type="AlphaFoldDB" id="A0A2K1JQ45"/>
<reference evidence="1 3" key="1">
    <citation type="journal article" date="2008" name="Science">
        <title>The Physcomitrella genome reveals evolutionary insights into the conquest of land by plants.</title>
        <authorList>
            <person name="Rensing S."/>
            <person name="Lang D."/>
            <person name="Zimmer A."/>
            <person name="Terry A."/>
            <person name="Salamov A."/>
            <person name="Shapiro H."/>
            <person name="Nishiyama T."/>
            <person name="Perroud P.-F."/>
            <person name="Lindquist E."/>
            <person name="Kamisugi Y."/>
            <person name="Tanahashi T."/>
            <person name="Sakakibara K."/>
            <person name="Fujita T."/>
            <person name="Oishi K."/>
            <person name="Shin-I T."/>
            <person name="Kuroki Y."/>
            <person name="Toyoda A."/>
            <person name="Suzuki Y."/>
            <person name="Hashimoto A."/>
            <person name="Yamaguchi K."/>
            <person name="Sugano A."/>
            <person name="Kohara Y."/>
            <person name="Fujiyama A."/>
            <person name="Anterola A."/>
            <person name="Aoki S."/>
            <person name="Ashton N."/>
            <person name="Barbazuk W.B."/>
            <person name="Barker E."/>
            <person name="Bennetzen J."/>
            <person name="Bezanilla M."/>
            <person name="Blankenship R."/>
            <person name="Cho S.H."/>
            <person name="Dutcher S."/>
            <person name="Estelle M."/>
            <person name="Fawcett J.A."/>
            <person name="Gundlach H."/>
            <person name="Hanada K."/>
            <person name="Heyl A."/>
            <person name="Hicks K.A."/>
            <person name="Hugh J."/>
            <person name="Lohr M."/>
            <person name="Mayer K."/>
            <person name="Melkozernov A."/>
            <person name="Murata T."/>
            <person name="Nelson D."/>
            <person name="Pils B."/>
            <person name="Prigge M."/>
            <person name="Reiss B."/>
            <person name="Renner T."/>
            <person name="Rombauts S."/>
            <person name="Rushton P."/>
            <person name="Sanderfoot A."/>
            <person name="Schween G."/>
            <person name="Shiu S.-H."/>
            <person name="Stueber K."/>
            <person name="Theodoulou F.L."/>
            <person name="Tu H."/>
            <person name="Van de Peer Y."/>
            <person name="Verrier P.J."/>
            <person name="Waters E."/>
            <person name="Wood A."/>
            <person name="Yang L."/>
            <person name="Cove D."/>
            <person name="Cuming A."/>
            <person name="Hasebe M."/>
            <person name="Lucas S."/>
            <person name="Mishler D.B."/>
            <person name="Reski R."/>
            <person name="Grigoriev I."/>
            <person name="Quatrano R.S."/>
            <person name="Boore J.L."/>
        </authorList>
    </citation>
    <scope>NUCLEOTIDE SEQUENCE [LARGE SCALE GENOMIC DNA]</scope>
    <source>
        <strain evidence="2 3">cv. Gransden 2004</strain>
    </source>
</reference>
<accession>A0A2K1JQ45</accession>
<organism evidence="1">
    <name type="scientific">Physcomitrium patens</name>
    <name type="common">Spreading-leaved earth moss</name>
    <name type="synonym">Physcomitrella patens</name>
    <dbReference type="NCBI Taxonomy" id="3218"/>
    <lineage>
        <taxon>Eukaryota</taxon>
        <taxon>Viridiplantae</taxon>
        <taxon>Streptophyta</taxon>
        <taxon>Embryophyta</taxon>
        <taxon>Bryophyta</taxon>
        <taxon>Bryophytina</taxon>
        <taxon>Bryopsida</taxon>
        <taxon>Funariidae</taxon>
        <taxon>Funariales</taxon>
        <taxon>Funariaceae</taxon>
        <taxon>Physcomitrium</taxon>
    </lineage>
</organism>
<dbReference type="EnsemblPlants" id="Pp3c12_9249V3.1">
    <property type="protein sequence ID" value="PAC:32972184.CDS.1"/>
    <property type="gene ID" value="Pp3c12_9249"/>
</dbReference>
<gene>
    <name evidence="1" type="ORF">PHYPA_016022</name>
</gene>
<keyword evidence="3" id="KW-1185">Reference proteome</keyword>
<sequence>MNKERHCCCERVVVVDDVDGVVNAFCCPVLWLSREAYLSLACRWRHGHLTAIWFAALGFAFHPRKGDCCSVLLDADSVVELRPSMSDLGLLADALGWKYLW</sequence>
<dbReference type="Gramene" id="Pp3c12_9249V3.1">
    <property type="protein sequence ID" value="PAC:32972184.CDS.1"/>
    <property type="gene ID" value="Pp3c12_9249"/>
</dbReference>
<dbReference type="Proteomes" id="UP000006727">
    <property type="component" value="Chromosome 12"/>
</dbReference>
<protein>
    <submittedName>
        <fullName evidence="1 2">Uncharacterized protein</fullName>
    </submittedName>
</protein>
<reference evidence="1 3" key="2">
    <citation type="journal article" date="2018" name="Plant J.">
        <title>The Physcomitrella patens chromosome-scale assembly reveals moss genome structure and evolution.</title>
        <authorList>
            <person name="Lang D."/>
            <person name="Ullrich K.K."/>
            <person name="Murat F."/>
            <person name="Fuchs J."/>
            <person name="Jenkins J."/>
            <person name="Haas F.B."/>
            <person name="Piednoel M."/>
            <person name="Gundlach H."/>
            <person name="Van Bel M."/>
            <person name="Meyberg R."/>
            <person name="Vives C."/>
            <person name="Morata J."/>
            <person name="Symeonidi A."/>
            <person name="Hiss M."/>
            <person name="Muchero W."/>
            <person name="Kamisugi Y."/>
            <person name="Saleh O."/>
            <person name="Blanc G."/>
            <person name="Decker E.L."/>
            <person name="van Gessel N."/>
            <person name="Grimwood J."/>
            <person name="Hayes R.D."/>
            <person name="Graham S.W."/>
            <person name="Gunter L.E."/>
            <person name="McDaniel S.F."/>
            <person name="Hoernstein S.N.W."/>
            <person name="Larsson A."/>
            <person name="Li F.W."/>
            <person name="Perroud P.F."/>
            <person name="Phillips J."/>
            <person name="Ranjan P."/>
            <person name="Rokshar D.S."/>
            <person name="Rothfels C.J."/>
            <person name="Schneider L."/>
            <person name="Shu S."/>
            <person name="Stevenson D.W."/>
            <person name="Thummler F."/>
            <person name="Tillich M."/>
            <person name="Villarreal Aguilar J.C."/>
            <person name="Widiez T."/>
            <person name="Wong G.K."/>
            <person name="Wymore A."/>
            <person name="Zhang Y."/>
            <person name="Zimmer A.D."/>
            <person name="Quatrano R.S."/>
            <person name="Mayer K.F.X."/>
            <person name="Goodstein D."/>
            <person name="Casacuberta J.M."/>
            <person name="Vandepoele K."/>
            <person name="Reski R."/>
            <person name="Cuming A.C."/>
            <person name="Tuskan G.A."/>
            <person name="Maumus F."/>
            <person name="Salse J."/>
            <person name="Schmutz J."/>
            <person name="Rensing S.A."/>
        </authorList>
    </citation>
    <scope>NUCLEOTIDE SEQUENCE [LARGE SCALE GENOMIC DNA]</scope>
    <source>
        <strain evidence="2 3">cv. Gransden 2004</strain>
    </source>
</reference>